<feature type="region of interest" description="Disordered" evidence="1">
    <location>
        <begin position="1"/>
        <end position="23"/>
    </location>
</feature>
<protein>
    <submittedName>
        <fullName evidence="2">Uncharacterized protein</fullName>
    </submittedName>
</protein>
<organism evidence="2 3">
    <name type="scientific">Letharia lupina</name>
    <dbReference type="NCBI Taxonomy" id="560253"/>
    <lineage>
        <taxon>Eukaryota</taxon>
        <taxon>Fungi</taxon>
        <taxon>Dikarya</taxon>
        <taxon>Ascomycota</taxon>
        <taxon>Pezizomycotina</taxon>
        <taxon>Lecanoromycetes</taxon>
        <taxon>OSLEUM clade</taxon>
        <taxon>Lecanoromycetidae</taxon>
        <taxon>Lecanorales</taxon>
        <taxon>Lecanorineae</taxon>
        <taxon>Parmeliaceae</taxon>
        <taxon>Letharia</taxon>
    </lineage>
</organism>
<proteinExistence type="predicted"/>
<reference evidence="2 3" key="1">
    <citation type="journal article" date="2020" name="Genomics">
        <title>Complete, high-quality genomes from long-read metagenomic sequencing of two wolf lichen thalli reveals enigmatic genome architecture.</title>
        <authorList>
            <person name="McKenzie S.K."/>
            <person name="Walston R.F."/>
            <person name="Allen J.L."/>
        </authorList>
    </citation>
    <scope>NUCLEOTIDE SEQUENCE [LARGE SCALE GENOMIC DNA]</scope>
    <source>
        <strain evidence="2">WasteWater1</strain>
    </source>
</reference>
<evidence type="ECO:0000313" key="3">
    <source>
        <dbReference type="Proteomes" id="UP000593566"/>
    </source>
</evidence>
<name>A0A8H6CB44_9LECA</name>
<dbReference type="GeneID" id="59331831"/>
<accession>A0A8H6CB44</accession>
<dbReference type="EMBL" id="JACCJB010000017">
    <property type="protein sequence ID" value="KAF6220288.1"/>
    <property type="molecule type" value="Genomic_DNA"/>
</dbReference>
<evidence type="ECO:0000256" key="1">
    <source>
        <dbReference type="SAM" id="MobiDB-lite"/>
    </source>
</evidence>
<comment type="caution">
    <text evidence="2">The sequence shown here is derived from an EMBL/GenBank/DDBJ whole genome shotgun (WGS) entry which is preliminary data.</text>
</comment>
<sequence length="57" mass="6292">MIGGTPVEFNDVQFEAQTSPDPNGPLSRHFVIMKFPPALIFAQLVPPRALIEPYPEA</sequence>
<evidence type="ECO:0000313" key="2">
    <source>
        <dbReference type="EMBL" id="KAF6220288.1"/>
    </source>
</evidence>
<gene>
    <name evidence="2" type="ORF">HO133_003420</name>
</gene>
<dbReference type="RefSeq" id="XP_037149723.1">
    <property type="nucleotide sequence ID" value="XM_037294342.1"/>
</dbReference>
<dbReference type="Proteomes" id="UP000593566">
    <property type="component" value="Unassembled WGS sequence"/>
</dbReference>
<dbReference type="AlphaFoldDB" id="A0A8H6CB44"/>
<keyword evidence="3" id="KW-1185">Reference proteome</keyword>